<dbReference type="AlphaFoldDB" id="A0A8S1U2V9"/>
<proteinExistence type="predicted"/>
<keyword evidence="3" id="KW-1185">Reference proteome</keyword>
<dbReference type="Proteomes" id="UP000683925">
    <property type="component" value="Unassembled WGS sequence"/>
</dbReference>
<feature type="transmembrane region" description="Helical" evidence="1">
    <location>
        <begin position="12"/>
        <end position="32"/>
    </location>
</feature>
<accession>A0A8S1U2V9</accession>
<keyword evidence="1" id="KW-0812">Transmembrane</keyword>
<keyword evidence="1" id="KW-0472">Membrane</keyword>
<organism evidence="2 3">
    <name type="scientific">Paramecium octaurelia</name>
    <dbReference type="NCBI Taxonomy" id="43137"/>
    <lineage>
        <taxon>Eukaryota</taxon>
        <taxon>Sar</taxon>
        <taxon>Alveolata</taxon>
        <taxon>Ciliophora</taxon>
        <taxon>Intramacronucleata</taxon>
        <taxon>Oligohymenophorea</taxon>
        <taxon>Peniculida</taxon>
        <taxon>Parameciidae</taxon>
        <taxon>Paramecium</taxon>
    </lineage>
</organism>
<evidence type="ECO:0000313" key="2">
    <source>
        <dbReference type="EMBL" id="CAD8158343.1"/>
    </source>
</evidence>
<name>A0A8S1U2V9_PAROT</name>
<evidence type="ECO:0000313" key="3">
    <source>
        <dbReference type="Proteomes" id="UP000683925"/>
    </source>
</evidence>
<sequence length="48" mass="5872">MVKNQPKYALRLVKIIIFIQLLTIERINFVLYHNLNMKLWNKCKSLRL</sequence>
<dbReference type="EMBL" id="CAJJDP010000035">
    <property type="protein sequence ID" value="CAD8158343.1"/>
    <property type="molecule type" value="Genomic_DNA"/>
</dbReference>
<reference evidence="2" key="1">
    <citation type="submission" date="2021-01" db="EMBL/GenBank/DDBJ databases">
        <authorList>
            <consortium name="Genoscope - CEA"/>
            <person name="William W."/>
        </authorList>
    </citation>
    <scope>NUCLEOTIDE SEQUENCE</scope>
</reference>
<protein>
    <submittedName>
        <fullName evidence="2">Uncharacterized protein</fullName>
    </submittedName>
</protein>
<comment type="caution">
    <text evidence="2">The sequence shown here is derived from an EMBL/GenBank/DDBJ whole genome shotgun (WGS) entry which is preliminary data.</text>
</comment>
<gene>
    <name evidence="2" type="ORF">POCTA_138.1.T0350139</name>
</gene>
<evidence type="ECO:0000256" key="1">
    <source>
        <dbReference type="SAM" id="Phobius"/>
    </source>
</evidence>
<keyword evidence="1" id="KW-1133">Transmembrane helix</keyword>